<feature type="chain" id="PRO_5039517638" description="Chromosome assembly protein" evidence="2">
    <location>
        <begin position="27"/>
        <end position="202"/>
    </location>
</feature>
<dbReference type="AlphaFoldDB" id="A0A1S1XRL4"/>
<dbReference type="OrthoDB" id="2218044at2"/>
<comment type="caution">
    <text evidence="3">The sequence shown here is derived from an EMBL/GenBank/DDBJ whole genome shotgun (WGS) entry which is preliminary data.</text>
</comment>
<evidence type="ECO:0000256" key="1">
    <source>
        <dbReference type="SAM" id="Coils"/>
    </source>
</evidence>
<accession>A0A1S1XRL4</accession>
<dbReference type="RefSeq" id="WP_003098898.1">
    <property type="nucleotide sequence ID" value="NZ_CP010783.1"/>
</dbReference>
<evidence type="ECO:0008006" key="5">
    <source>
        <dbReference type="Google" id="ProtNLM"/>
    </source>
</evidence>
<feature type="signal peptide" evidence="2">
    <location>
        <begin position="1"/>
        <end position="26"/>
    </location>
</feature>
<dbReference type="GeneID" id="35765795"/>
<protein>
    <recommendedName>
        <fullName evidence="5">Chromosome assembly protein</fullName>
    </recommendedName>
</protein>
<name>A0A1S1XRL4_STRIN</name>
<evidence type="ECO:0000313" key="4">
    <source>
        <dbReference type="Proteomes" id="UP000269148"/>
    </source>
</evidence>
<dbReference type="EMBL" id="QLQD01000089">
    <property type="protein sequence ID" value="RLU54196.1"/>
    <property type="molecule type" value="Genomic_DNA"/>
</dbReference>
<evidence type="ECO:0000256" key="2">
    <source>
        <dbReference type="SAM" id="SignalP"/>
    </source>
</evidence>
<proteinExistence type="predicted"/>
<gene>
    <name evidence="3" type="ORF">DIY07_11000</name>
</gene>
<reference evidence="3 4" key="1">
    <citation type="submission" date="2018-06" db="EMBL/GenBank/DDBJ databases">
        <title>Mutators as drivers of adaptation in pathogenic bacteria and a risk factor for host jumps and vaccine escape.</title>
        <authorList>
            <person name="Barnes A.C."/>
            <person name="Silayeva O."/>
        </authorList>
    </citation>
    <scope>NUCLEOTIDE SEQUENCE [LARGE SCALE GENOMIC DNA]</scope>
    <source>
        <strain evidence="3 4">QMA0445</strain>
    </source>
</reference>
<feature type="coiled-coil region" evidence="1">
    <location>
        <begin position="44"/>
        <end position="78"/>
    </location>
</feature>
<sequence>MMNTDKMKKISVAALLSLTTMTSVIAPVVLAEQHAHHHSKDIDVASIKAKIAKADKEAESLYKEMDSIQAQVDSIKAAKMGDADKRIPQEVEDLGKQNEAVLSKFYQAVGDKSWSSNQEVKDLVKQSAFSATDKKTLLTYFETVEILEAKLNQTYDAFEQATMTQNDQLRQLTAKIDAIYEKHGVTKDTLAAYYNTMEITAD</sequence>
<dbReference type="KEGG" id="siz:SI82_01105"/>
<evidence type="ECO:0000313" key="3">
    <source>
        <dbReference type="EMBL" id="RLU54196.1"/>
    </source>
</evidence>
<dbReference type="Proteomes" id="UP000269148">
    <property type="component" value="Unassembled WGS sequence"/>
</dbReference>
<organism evidence="3 4">
    <name type="scientific">Streptococcus iniae</name>
    <name type="common">Streptococcus shiloi</name>
    <dbReference type="NCBI Taxonomy" id="1346"/>
    <lineage>
        <taxon>Bacteria</taxon>
        <taxon>Bacillati</taxon>
        <taxon>Bacillota</taxon>
        <taxon>Bacilli</taxon>
        <taxon>Lactobacillales</taxon>
        <taxon>Streptococcaceae</taxon>
        <taxon>Streptococcus</taxon>
    </lineage>
</organism>
<keyword evidence="1" id="KW-0175">Coiled coil</keyword>
<dbReference type="SMR" id="A0A1S1XRL4"/>
<keyword evidence="2" id="KW-0732">Signal</keyword>